<proteinExistence type="predicted"/>
<gene>
    <name evidence="2" type="ORF">H3N35_06240</name>
</gene>
<keyword evidence="3" id="KW-1185">Reference proteome</keyword>
<sequence length="241" mass="26882">MAAIYLPFACFTKTAKVALTAIVLSMYSMINLAHGGIIDTNNNSFIDDATNLEWMDFGINNQYSYNEISNMLDAGDLYQGWRLATENELTGLFINAFYYDADSWTDYRGTQIPAVFQARASHKDEDTGLYKASAFEQIFDAMSFNGSNNTGTMFTSWGLYRTNKGQLDILYAVDFRSGADNSDNVILYNGRDLDADENYFVYSTMLVRDAQLTGTEVSEPGSLAILALGIMGLAMRNVKKR</sequence>
<dbReference type="Pfam" id="PF07589">
    <property type="entry name" value="PEP-CTERM"/>
    <property type="match status" value="1"/>
</dbReference>
<dbReference type="Proteomes" id="UP001215231">
    <property type="component" value="Chromosome"/>
</dbReference>
<protein>
    <submittedName>
        <fullName evidence="2">PEP-CTERM sorting domain-containing protein</fullName>
    </submittedName>
</protein>
<accession>A0ABY7VK59</accession>
<name>A0ABY7VK59_9GAMM</name>
<dbReference type="RefSeq" id="WP_274053384.1">
    <property type="nucleotide sequence ID" value="NZ_CP059693.1"/>
</dbReference>
<evidence type="ECO:0000313" key="2">
    <source>
        <dbReference type="EMBL" id="WDE13047.1"/>
    </source>
</evidence>
<evidence type="ECO:0000259" key="1">
    <source>
        <dbReference type="Pfam" id="PF07589"/>
    </source>
</evidence>
<reference evidence="2 3" key="1">
    <citation type="journal article" date="2022" name="Mar. Drugs">
        <title>Bioassay-Guided Fractionation Leads to the Detection of Cholic Acid Generated by the Rare Thalassomonas sp.</title>
        <authorList>
            <person name="Pheiffer F."/>
            <person name="Schneider Y.K."/>
            <person name="Hansen E.H."/>
            <person name="Andersen J.H."/>
            <person name="Isaksson J."/>
            <person name="Busche T."/>
            <person name="R C."/>
            <person name="Kalinowski J."/>
            <person name="Zyl L.V."/>
            <person name="Trindade M."/>
        </authorList>
    </citation>
    <scope>NUCLEOTIDE SEQUENCE [LARGE SCALE GENOMIC DNA]</scope>
    <source>
        <strain evidence="2 3">A5K-61T</strain>
    </source>
</reference>
<organism evidence="2 3">
    <name type="scientific">Thalassomonas haliotis</name>
    <dbReference type="NCBI Taxonomy" id="485448"/>
    <lineage>
        <taxon>Bacteria</taxon>
        <taxon>Pseudomonadati</taxon>
        <taxon>Pseudomonadota</taxon>
        <taxon>Gammaproteobacteria</taxon>
        <taxon>Alteromonadales</taxon>
        <taxon>Colwelliaceae</taxon>
        <taxon>Thalassomonas</taxon>
    </lineage>
</organism>
<feature type="domain" description="Ice-binding protein C-terminal" evidence="1">
    <location>
        <begin position="217"/>
        <end position="236"/>
    </location>
</feature>
<dbReference type="EMBL" id="CP059693">
    <property type="protein sequence ID" value="WDE13047.1"/>
    <property type="molecule type" value="Genomic_DNA"/>
</dbReference>
<dbReference type="InterPro" id="IPR013424">
    <property type="entry name" value="Ice-binding_C"/>
</dbReference>
<evidence type="ECO:0000313" key="3">
    <source>
        <dbReference type="Proteomes" id="UP001215231"/>
    </source>
</evidence>